<dbReference type="STRING" id="1817863.A2Y62_17585"/>
<evidence type="ECO:0000313" key="6">
    <source>
        <dbReference type="EMBL" id="OGF65185.1"/>
    </source>
</evidence>
<gene>
    <name evidence="6" type="ORF">A2Y62_17585</name>
</gene>
<dbReference type="AlphaFoldDB" id="A0A1F5VP71"/>
<feature type="transmembrane region" description="Helical" evidence="5">
    <location>
        <begin position="216"/>
        <end position="235"/>
    </location>
</feature>
<dbReference type="GO" id="GO:0016765">
    <property type="term" value="F:transferase activity, transferring alkyl or aryl (other than methyl) groups"/>
    <property type="evidence" value="ECO:0007669"/>
    <property type="project" value="InterPro"/>
</dbReference>
<evidence type="ECO:0000256" key="4">
    <source>
        <dbReference type="ARBA" id="ARBA00023136"/>
    </source>
</evidence>
<sequence length="305" mass="34027">MNRKLLIEFMRPFTLIAPALGFFSGGFTAMGADPPTPYSHIMLYYILSGSLMAALLNAASNGLNQIYDLEIDRINKPKRPLPSGKMTIKQAWIVTIILYFMAWILAWLIVPTGAHECFYLVAIASILTYLYSAPPCRTKRLGIFANVTIAVPRGVLLKVAGWSSVKSIIGVEPWYIGCIFGLFLLGSASTKDFSDMKGDKEGNCITLPIKYGVKKAAYMISPFFVLPFAFIPLGVHLDILTGDPLCLYILGIILMIYGCYVNYLILRKPDALATEENHVSWMHMYVMMFVAQIGFALSYLVKFLR</sequence>
<protein>
    <recommendedName>
        <fullName evidence="8">4-hydroxybenzoate polyprenyltransferase</fullName>
    </recommendedName>
</protein>
<dbReference type="InterPro" id="IPR000537">
    <property type="entry name" value="UbiA_prenyltransferase"/>
</dbReference>
<evidence type="ECO:0000256" key="1">
    <source>
        <dbReference type="ARBA" id="ARBA00004141"/>
    </source>
</evidence>
<dbReference type="PANTHER" id="PTHR42723:SF1">
    <property type="entry name" value="CHLOROPHYLL SYNTHASE, CHLOROPLASTIC"/>
    <property type="match status" value="1"/>
</dbReference>
<dbReference type="InterPro" id="IPR044878">
    <property type="entry name" value="UbiA_sf"/>
</dbReference>
<evidence type="ECO:0000256" key="2">
    <source>
        <dbReference type="ARBA" id="ARBA00022692"/>
    </source>
</evidence>
<dbReference type="EMBL" id="MFGW01000114">
    <property type="protein sequence ID" value="OGF65185.1"/>
    <property type="molecule type" value="Genomic_DNA"/>
</dbReference>
<feature type="transmembrane region" description="Helical" evidence="5">
    <location>
        <begin position="91"/>
        <end position="110"/>
    </location>
</feature>
<keyword evidence="4 5" id="KW-0472">Membrane</keyword>
<comment type="subcellular location">
    <subcellularLocation>
        <location evidence="1">Membrane</location>
        <topology evidence="1">Multi-pass membrane protein</topology>
    </subcellularLocation>
</comment>
<reference evidence="6 7" key="1">
    <citation type="journal article" date="2016" name="Nat. Commun.">
        <title>Thousands of microbial genomes shed light on interconnected biogeochemical processes in an aquifer system.</title>
        <authorList>
            <person name="Anantharaman K."/>
            <person name="Brown C.T."/>
            <person name="Hug L.A."/>
            <person name="Sharon I."/>
            <person name="Castelle C.J."/>
            <person name="Probst A.J."/>
            <person name="Thomas B.C."/>
            <person name="Singh A."/>
            <person name="Wilkins M.J."/>
            <person name="Karaoz U."/>
            <person name="Brodie E.L."/>
            <person name="Williams K.H."/>
            <person name="Hubbard S.S."/>
            <person name="Banfield J.F."/>
        </authorList>
    </citation>
    <scope>NUCLEOTIDE SEQUENCE [LARGE SCALE GENOMIC DNA]</scope>
</reference>
<comment type="caution">
    <text evidence="6">The sequence shown here is derived from an EMBL/GenBank/DDBJ whole genome shotgun (WGS) entry which is preliminary data.</text>
</comment>
<feature type="transmembrane region" description="Helical" evidence="5">
    <location>
        <begin position="247"/>
        <end position="266"/>
    </location>
</feature>
<organism evidence="6 7">
    <name type="scientific">Candidatus Fischerbacteria bacterium RBG_13_37_8</name>
    <dbReference type="NCBI Taxonomy" id="1817863"/>
    <lineage>
        <taxon>Bacteria</taxon>
        <taxon>Candidatus Fischeribacteriota</taxon>
    </lineage>
</organism>
<dbReference type="InterPro" id="IPR050475">
    <property type="entry name" value="Prenyltransferase_related"/>
</dbReference>
<dbReference type="Gene3D" id="1.10.357.140">
    <property type="entry name" value="UbiA prenyltransferase"/>
    <property type="match status" value="1"/>
</dbReference>
<keyword evidence="3 5" id="KW-1133">Transmembrane helix</keyword>
<proteinExistence type="predicted"/>
<feature type="transmembrane region" description="Helical" evidence="5">
    <location>
        <begin position="278"/>
        <end position="301"/>
    </location>
</feature>
<dbReference type="GO" id="GO:0016020">
    <property type="term" value="C:membrane"/>
    <property type="evidence" value="ECO:0007669"/>
    <property type="project" value="UniProtKB-SubCell"/>
</dbReference>
<dbReference type="Pfam" id="PF01040">
    <property type="entry name" value="UbiA"/>
    <property type="match status" value="1"/>
</dbReference>
<dbReference type="Proteomes" id="UP000178943">
    <property type="component" value="Unassembled WGS sequence"/>
</dbReference>
<evidence type="ECO:0008006" key="8">
    <source>
        <dbReference type="Google" id="ProtNLM"/>
    </source>
</evidence>
<dbReference type="PANTHER" id="PTHR42723">
    <property type="entry name" value="CHLOROPHYLL SYNTHASE"/>
    <property type="match status" value="1"/>
</dbReference>
<evidence type="ECO:0000313" key="7">
    <source>
        <dbReference type="Proteomes" id="UP000178943"/>
    </source>
</evidence>
<evidence type="ECO:0000256" key="3">
    <source>
        <dbReference type="ARBA" id="ARBA00022989"/>
    </source>
</evidence>
<feature type="transmembrane region" description="Helical" evidence="5">
    <location>
        <begin position="116"/>
        <end position="134"/>
    </location>
</feature>
<evidence type="ECO:0000256" key="5">
    <source>
        <dbReference type="SAM" id="Phobius"/>
    </source>
</evidence>
<accession>A0A1F5VP71</accession>
<keyword evidence="2 5" id="KW-0812">Transmembrane</keyword>
<name>A0A1F5VP71_9BACT</name>
<feature type="transmembrane region" description="Helical" evidence="5">
    <location>
        <begin position="41"/>
        <end position="59"/>
    </location>
</feature>
<feature type="transmembrane region" description="Helical" evidence="5">
    <location>
        <begin position="173"/>
        <end position="190"/>
    </location>
</feature>